<evidence type="ECO:0000256" key="3">
    <source>
        <dbReference type="ARBA" id="ARBA00022737"/>
    </source>
</evidence>
<reference evidence="5" key="2">
    <citation type="journal article" date="2019" name="Gigascience">
        <title>High-quality Schistosoma haematobium genome achieved by single-molecule and long-range sequencing.</title>
        <authorList>
            <person name="Stroehlein A.J."/>
            <person name="Korhonen P.K."/>
            <person name="Chong T.M."/>
            <person name="Lim Y.L."/>
            <person name="Chan K.G."/>
            <person name="Webster B."/>
            <person name="Rollinson D."/>
            <person name="Brindley P.J."/>
            <person name="Gasser R.B."/>
            <person name="Young N.D."/>
        </authorList>
    </citation>
    <scope>NUCLEOTIDE SEQUENCE</scope>
</reference>
<dbReference type="PANTHER" id="PTHR44019:SF20">
    <property type="entry name" value="WD REPEAT-CONTAINING PROTEIN 55"/>
    <property type="match status" value="1"/>
</dbReference>
<keyword evidence="7" id="KW-1185">Reference proteome</keyword>
<dbReference type="EMBL" id="AMPZ03000008">
    <property type="protein sequence ID" value="KAH9579656.1"/>
    <property type="molecule type" value="Genomic_DNA"/>
</dbReference>
<dbReference type="Gene3D" id="2.130.10.10">
    <property type="entry name" value="YVTN repeat-like/Quinoprotein amine dehydrogenase"/>
    <property type="match status" value="1"/>
</dbReference>
<dbReference type="InterPro" id="IPR050505">
    <property type="entry name" value="WDR55/POC1"/>
</dbReference>
<proteinExistence type="inferred from homology"/>
<keyword evidence="2" id="KW-0853">WD repeat</keyword>
<dbReference type="SMART" id="SM00320">
    <property type="entry name" value="WD40"/>
    <property type="match status" value="5"/>
</dbReference>
<dbReference type="SUPFAM" id="SSF50978">
    <property type="entry name" value="WD40 repeat-like"/>
    <property type="match status" value="1"/>
</dbReference>
<dbReference type="CTD" id="24591352"/>
<dbReference type="KEGG" id="shx:MS3_00009736"/>
<reference evidence="5" key="4">
    <citation type="journal article" date="2022" name="PLoS Pathog.">
        <title>Chromosome-level genome of Schistosoma haematobium underpins genome-wide explorations of molecular variation.</title>
        <authorList>
            <person name="Stroehlein A.J."/>
            <person name="Korhonen P.K."/>
            <person name="Lee V.V."/>
            <person name="Ralph S.A."/>
            <person name="Mentink-Kane M."/>
            <person name="You H."/>
            <person name="McManus D.P."/>
            <person name="Tchuente L.T."/>
            <person name="Stothard J.R."/>
            <person name="Kaur P."/>
            <person name="Dudchenko O."/>
            <person name="Aiden E.L."/>
            <person name="Yang B."/>
            <person name="Yang H."/>
            <person name="Emery A.M."/>
            <person name="Webster B.L."/>
            <person name="Brindley P.J."/>
            <person name="Rollinson D."/>
            <person name="Chang B.C.H."/>
            <person name="Gasser R.B."/>
            <person name="Young N.D."/>
        </authorList>
    </citation>
    <scope>NUCLEOTIDE SEQUENCE</scope>
</reference>
<keyword evidence="3" id="KW-0677">Repeat</keyword>
<dbReference type="RefSeq" id="XP_012795281.1">
    <property type="nucleotide sequence ID" value="XM_012939827.3"/>
</dbReference>
<dbReference type="Pfam" id="PF00400">
    <property type="entry name" value="WD40"/>
    <property type="match status" value="1"/>
</dbReference>
<dbReference type="Proteomes" id="UP000471633">
    <property type="component" value="Unassembled WGS sequence"/>
</dbReference>
<dbReference type="PANTHER" id="PTHR44019">
    <property type="entry name" value="WD REPEAT-CONTAINING PROTEIN 55"/>
    <property type="match status" value="1"/>
</dbReference>
<feature type="region of interest" description="Disordered" evidence="4">
    <location>
        <begin position="386"/>
        <end position="414"/>
    </location>
</feature>
<organism evidence="6">
    <name type="scientific">Schistosoma haematobium</name>
    <name type="common">Blood fluke</name>
    <dbReference type="NCBI Taxonomy" id="6185"/>
    <lineage>
        <taxon>Eukaryota</taxon>
        <taxon>Metazoa</taxon>
        <taxon>Spiralia</taxon>
        <taxon>Lophotrochozoa</taxon>
        <taxon>Platyhelminthes</taxon>
        <taxon>Trematoda</taxon>
        <taxon>Digenea</taxon>
        <taxon>Strigeidida</taxon>
        <taxon>Schistosomatoidea</taxon>
        <taxon>Schistosomatidae</taxon>
        <taxon>Schistosoma</taxon>
    </lineage>
</organism>
<evidence type="ECO:0000313" key="7">
    <source>
        <dbReference type="Proteomes" id="UP000471633"/>
    </source>
</evidence>
<dbReference type="AlphaFoldDB" id="A0A095AMU0"/>
<protein>
    <submittedName>
        <fullName evidence="5">WD domain repeat-containing protein 55</fullName>
    </submittedName>
    <submittedName>
        <fullName evidence="6">WD repeat-containing protein 55</fullName>
    </submittedName>
</protein>
<name>A0A095AMU0_SCHHA</name>
<reference evidence="6" key="1">
    <citation type="journal article" date="2012" name="Nat. Genet.">
        <title>Whole-genome sequence of Schistosoma haematobium.</title>
        <authorList>
            <person name="Young N.D."/>
            <person name="Jex A.R."/>
            <person name="Li B."/>
            <person name="Liu S."/>
            <person name="Yang L."/>
            <person name="Xiong Z."/>
            <person name="Li Y."/>
            <person name="Cantacessi C."/>
            <person name="Hall R.S."/>
            <person name="Xu X."/>
            <person name="Chen F."/>
            <person name="Wu X."/>
            <person name="Zerlotini A."/>
            <person name="Oliveira G."/>
            <person name="Hofmann A."/>
            <person name="Zhang G."/>
            <person name="Fang X."/>
            <person name="Kang Y."/>
            <person name="Campbell B.E."/>
            <person name="Loukas A."/>
            <person name="Ranganathan S."/>
            <person name="Rollinson D."/>
            <person name="Rinaldi G."/>
            <person name="Brindley P.J."/>
            <person name="Yang H."/>
            <person name="Wang J."/>
            <person name="Wang J."/>
            <person name="Gasser R.B."/>
        </authorList>
    </citation>
    <scope>NUCLEOTIDE SEQUENCE [LARGE SCALE GENOMIC DNA]</scope>
</reference>
<evidence type="ECO:0000256" key="1">
    <source>
        <dbReference type="ARBA" id="ARBA00007625"/>
    </source>
</evidence>
<evidence type="ECO:0000313" key="6">
    <source>
        <dbReference type="EMBL" id="KGB35516.1"/>
    </source>
</evidence>
<accession>A0A095AMU0</accession>
<reference evidence="5" key="3">
    <citation type="submission" date="2021-06" db="EMBL/GenBank/DDBJ databases">
        <title>Chromosome-level genome assembly for S. haematobium.</title>
        <authorList>
            <person name="Stroehlein A.J."/>
        </authorList>
    </citation>
    <scope>NUCLEOTIDE SEQUENCE</scope>
</reference>
<dbReference type="STRING" id="6185.A0A095AMU0"/>
<evidence type="ECO:0000313" key="5">
    <source>
        <dbReference type="EMBL" id="KAH9579656.1"/>
    </source>
</evidence>
<dbReference type="InterPro" id="IPR001680">
    <property type="entry name" value="WD40_rpt"/>
</dbReference>
<dbReference type="InterPro" id="IPR036322">
    <property type="entry name" value="WD40_repeat_dom_sf"/>
</dbReference>
<dbReference type="GeneID" id="24591352"/>
<evidence type="ECO:0000256" key="2">
    <source>
        <dbReference type="ARBA" id="ARBA00022574"/>
    </source>
</evidence>
<gene>
    <name evidence="5" type="primary">WDR55_1</name>
    <name evidence="5" type="ORF">MS3_00009736</name>
    <name evidence="6" type="ORF">MS3_03765</name>
</gene>
<dbReference type="InterPro" id="IPR015943">
    <property type="entry name" value="WD40/YVTN_repeat-like_dom_sf"/>
</dbReference>
<comment type="similarity">
    <text evidence="1">Belongs to the WD repeat WDR55 family.</text>
</comment>
<sequence length="414" mass="45687">MMDPSNQLDLKIGLDGISCTDFATVGDKILLAVGTCNGRIRIFDYVDRTKALLQKRWHKTIRCLSFFPKTQNLLISASSQSGLKVHDVISEKQTWACFQAHEKSQISSVLVLEHGQWVTGDENGIIKMWDARKSGPVSVMTPDLENKFDDFFNSINEMAVSSNDSHGTLLAAVDDGTLAVYNIRRRRFEMSSETLGFSARTLTVVKNNTKVLVGTDEGVISVFSWNEFGNICDRFPIHPLRPSKQGQARTAVSGGNSVEKIVKITEDIVAVATDDGVVSAMHILPNRLLGCVGYHIDTANNDTSGADCMTLSIHPTENIIASTFPASSSIKFWNTSKFIEHAENETAELRLPKNQRKLPSTKLKGVKSRRLCLTDANERMEYLEGLLPEKPSILSSNDSENSTSHDDSSSDNDV</sequence>
<evidence type="ECO:0000256" key="4">
    <source>
        <dbReference type="SAM" id="MobiDB-lite"/>
    </source>
</evidence>
<dbReference type="EMBL" id="KL250693">
    <property type="protein sequence ID" value="KGB35516.1"/>
    <property type="molecule type" value="Genomic_DNA"/>
</dbReference>